<feature type="transmembrane region" description="Helical" evidence="1">
    <location>
        <begin position="53"/>
        <end position="74"/>
    </location>
</feature>
<sequence>MNQHLIKLFEYTLPYHIAFFWALLGLCVVYLCLTQLNLSDKNYVLKIRYYLPIYHAVLACSVMTGLVLMSAFNFELNLKNAKMIVAVFALIALSAIGYKRLKRYALIKELDKFRVFALKKSVADIVIIVMAGI</sequence>
<evidence type="ECO:0000313" key="2">
    <source>
        <dbReference type="EMBL" id="MBR8463208.1"/>
    </source>
</evidence>
<name>A0ABS5HG12_9BACT</name>
<keyword evidence="1" id="KW-0472">Membrane</keyword>
<keyword evidence="1" id="KW-0812">Transmembrane</keyword>
<keyword evidence="3" id="KW-1185">Reference proteome</keyword>
<dbReference type="RefSeq" id="WP_212141428.1">
    <property type="nucleotide sequence ID" value="NZ_JAGSSW010000001.1"/>
</dbReference>
<reference evidence="2 3" key="1">
    <citation type="submission" date="2021-04" db="EMBL/GenBank/DDBJ databases">
        <title>Molecular and phenotypic characterization and identification of bacterial isolates recovered from the Anatolian ground squirrels (Spermophilus xanthoprymnus) and which have the potential to form a new species in the Campylobacter genus.</title>
        <authorList>
            <person name="Aydin F."/>
            <person name="Abay S."/>
            <person name="Kayman T."/>
            <person name="Karakaya E."/>
            <person name="Mustak H.K."/>
            <person name="Mustak I.B."/>
            <person name="Bilgin N."/>
            <person name="Duzler A."/>
            <person name="Sahin O."/>
            <person name="Guran O."/>
            <person name="Saticioglu I.B."/>
        </authorList>
    </citation>
    <scope>NUCLEOTIDE SEQUENCE [LARGE SCALE GENOMIC DNA]</scope>
    <source>
        <strain evidence="3">faydin-G24</strain>
    </source>
</reference>
<evidence type="ECO:0000313" key="3">
    <source>
        <dbReference type="Proteomes" id="UP000682951"/>
    </source>
</evidence>
<dbReference type="Proteomes" id="UP000682951">
    <property type="component" value="Unassembled WGS sequence"/>
</dbReference>
<keyword evidence="1" id="KW-1133">Transmembrane helix</keyword>
<proteinExistence type="predicted"/>
<comment type="caution">
    <text evidence="2">The sequence shown here is derived from an EMBL/GenBank/DDBJ whole genome shotgun (WGS) entry which is preliminary data.</text>
</comment>
<accession>A0ABS5HG12</accession>
<protein>
    <submittedName>
        <fullName evidence="2">Uncharacterized protein</fullName>
    </submittedName>
</protein>
<feature type="transmembrane region" description="Helical" evidence="1">
    <location>
        <begin position="80"/>
        <end position="98"/>
    </location>
</feature>
<evidence type="ECO:0000256" key="1">
    <source>
        <dbReference type="SAM" id="Phobius"/>
    </source>
</evidence>
<gene>
    <name evidence="2" type="ORF">KDD93_01285</name>
</gene>
<organism evidence="2 3">
    <name type="scientific">Campylobacter anatolicus</name>
    <dbReference type="NCBI Taxonomy" id="2829105"/>
    <lineage>
        <taxon>Bacteria</taxon>
        <taxon>Pseudomonadati</taxon>
        <taxon>Campylobacterota</taxon>
        <taxon>Epsilonproteobacteria</taxon>
        <taxon>Campylobacterales</taxon>
        <taxon>Campylobacteraceae</taxon>
        <taxon>Campylobacter</taxon>
    </lineage>
</organism>
<feature type="transmembrane region" description="Helical" evidence="1">
    <location>
        <begin position="12"/>
        <end position="33"/>
    </location>
</feature>
<dbReference type="EMBL" id="JAGSSW010000001">
    <property type="protein sequence ID" value="MBR8463208.1"/>
    <property type="molecule type" value="Genomic_DNA"/>
</dbReference>